<reference evidence="1 2" key="1">
    <citation type="submission" date="2020-05" db="EMBL/GenBank/DDBJ databases">
        <title>Identification and distribution of gene clusters putatively required for synthesis of sphingolipid metabolism inhibitors in phylogenetically diverse species of the filamentous fungus Fusarium.</title>
        <authorList>
            <person name="Kim H.-S."/>
            <person name="Busman M."/>
            <person name="Brown D.W."/>
            <person name="Divon H."/>
            <person name="Uhlig S."/>
            <person name="Proctor R.H."/>
        </authorList>
    </citation>
    <scope>NUCLEOTIDE SEQUENCE [LARGE SCALE GENOMIC DNA]</scope>
    <source>
        <strain evidence="1 2">NRRL 25311</strain>
    </source>
</reference>
<protein>
    <submittedName>
        <fullName evidence="1">Putative dioxygenase</fullName>
    </submittedName>
</protein>
<keyword evidence="1" id="KW-0223">Dioxygenase</keyword>
<evidence type="ECO:0000313" key="1">
    <source>
        <dbReference type="EMBL" id="KAF5692416.1"/>
    </source>
</evidence>
<dbReference type="AlphaFoldDB" id="A0A8H5XF10"/>
<dbReference type="InterPro" id="IPR014710">
    <property type="entry name" value="RmlC-like_jellyroll"/>
</dbReference>
<dbReference type="Gene3D" id="2.60.120.10">
    <property type="entry name" value="Jelly Rolls"/>
    <property type="match status" value="1"/>
</dbReference>
<dbReference type="Proteomes" id="UP000562682">
    <property type="component" value="Unassembled WGS sequence"/>
</dbReference>
<dbReference type="EMBL" id="JAAOAK010000067">
    <property type="protein sequence ID" value="KAF5692416.1"/>
    <property type="molecule type" value="Genomic_DNA"/>
</dbReference>
<accession>A0A8H5XF10</accession>
<dbReference type="GO" id="GO:0051213">
    <property type="term" value="F:dioxygenase activity"/>
    <property type="evidence" value="ECO:0007669"/>
    <property type="project" value="UniProtKB-KW"/>
</dbReference>
<keyword evidence="1" id="KW-0560">Oxidoreductase</keyword>
<comment type="caution">
    <text evidence="1">The sequence shown here is derived from an EMBL/GenBank/DDBJ whole genome shotgun (WGS) entry which is preliminary data.</text>
</comment>
<organism evidence="1 2">
    <name type="scientific">Fusarium denticulatum</name>
    <dbReference type="NCBI Taxonomy" id="48507"/>
    <lineage>
        <taxon>Eukaryota</taxon>
        <taxon>Fungi</taxon>
        <taxon>Dikarya</taxon>
        <taxon>Ascomycota</taxon>
        <taxon>Pezizomycotina</taxon>
        <taxon>Sordariomycetes</taxon>
        <taxon>Hypocreomycetidae</taxon>
        <taxon>Hypocreales</taxon>
        <taxon>Nectriaceae</taxon>
        <taxon>Fusarium</taxon>
        <taxon>Fusarium fujikuroi species complex</taxon>
    </lineage>
</organism>
<evidence type="ECO:0000313" key="2">
    <source>
        <dbReference type="Proteomes" id="UP000562682"/>
    </source>
</evidence>
<gene>
    <name evidence="1" type="ORF">FDENT_2938</name>
</gene>
<sequence>MRGRPQYAEDHCLFVAKGKLKVDGSSDDNVLHNDETVVISAGRSFKLDFASPFVKILSVTNWREIETMIQDTGKLFEGFVLPDEAEKLEKIDIDKLARVAKEIDAIIEYVVDKARPRCA</sequence>
<proteinExistence type="predicted"/>
<keyword evidence="2" id="KW-1185">Reference proteome</keyword>
<name>A0A8H5XF10_9HYPO</name>